<sequence length="43" mass="4872">FLQLISKMLPANVTIDGDLNLTYLVSEKFMPEKKDEDDGNIQS</sequence>
<comment type="caution">
    <text evidence="1">The sequence shown here is derived from an EMBL/GenBank/DDBJ whole genome shotgun (WGS) entry which is preliminary data.</text>
</comment>
<gene>
    <name evidence="1" type="ORF">S01H1_32713</name>
</gene>
<dbReference type="EMBL" id="BARS01020271">
    <property type="protein sequence ID" value="GAG05346.1"/>
    <property type="molecule type" value="Genomic_DNA"/>
</dbReference>
<protein>
    <submittedName>
        <fullName evidence="1">Uncharacterized protein</fullName>
    </submittedName>
</protein>
<proteinExistence type="predicted"/>
<evidence type="ECO:0000313" key="1">
    <source>
        <dbReference type="EMBL" id="GAG05346.1"/>
    </source>
</evidence>
<accession>X0VXX8</accession>
<dbReference type="AlphaFoldDB" id="X0VXX8"/>
<reference evidence="1" key="1">
    <citation type="journal article" date="2014" name="Front. Microbiol.">
        <title>High frequency of phylogenetically diverse reductive dehalogenase-homologous genes in deep subseafloor sedimentary metagenomes.</title>
        <authorList>
            <person name="Kawai M."/>
            <person name="Futagami T."/>
            <person name="Toyoda A."/>
            <person name="Takaki Y."/>
            <person name="Nishi S."/>
            <person name="Hori S."/>
            <person name="Arai W."/>
            <person name="Tsubouchi T."/>
            <person name="Morono Y."/>
            <person name="Uchiyama I."/>
            <person name="Ito T."/>
            <person name="Fujiyama A."/>
            <person name="Inagaki F."/>
            <person name="Takami H."/>
        </authorList>
    </citation>
    <scope>NUCLEOTIDE SEQUENCE</scope>
    <source>
        <strain evidence="1">Expedition CK06-06</strain>
    </source>
</reference>
<organism evidence="1">
    <name type="scientific">marine sediment metagenome</name>
    <dbReference type="NCBI Taxonomy" id="412755"/>
    <lineage>
        <taxon>unclassified sequences</taxon>
        <taxon>metagenomes</taxon>
        <taxon>ecological metagenomes</taxon>
    </lineage>
</organism>
<name>X0VXX8_9ZZZZ</name>
<feature type="non-terminal residue" evidence="1">
    <location>
        <position position="1"/>
    </location>
</feature>